<evidence type="ECO:0000313" key="3">
    <source>
        <dbReference type="EMBL" id="SBV92817.1"/>
    </source>
</evidence>
<dbReference type="AlphaFoldDB" id="A0A212J076"/>
<organism evidence="3">
    <name type="scientific">uncultured Dysgonomonas sp</name>
    <dbReference type="NCBI Taxonomy" id="206096"/>
    <lineage>
        <taxon>Bacteria</taxon>
        <taxon>Pseudomonadati</taxon>
        <taxon>Bacteroidota</taxon>
        <taxon>Bacteroidia</taxon>
        <taxon>Bacteroidales</taxon>
        <taxon>Dysgonomonadaceae</taxon>
        <taxon>Dysgonomonas</taxon>
        <taxon>environmental samples</taxon>
    </lineage>
</organism>
<dbReference type="Pfam" id="PF02001">
    <property type="entry name" value="DUF134"/>
    <property type="match status" value="1"/>
</dbReference>
<dbReference type="PANTHER" id="PTHR37478">
    <property type="match status" value="1"/>
</dbReference>
<dbReference type="HAMAP" id="MF_00674">
    <property type="entry name" value="UPF0251"/>
    <property type="match status" value="1"/>
</dbReference>
<comment type="similarity">
    <text evidence="1 2">Belongs to the UPF0251 family.</text>
</comment>
<reference evidence="3" key="1">
    <citation type="submission" date="2016-04" db="EMBL/GenBank/DDBJ databases">
        <authorList>
            <person name="Evans L.H."/>
            <person name="Alamgir A."/>
            <person name="Owens N."/>
            <person name="Weber N.D."/>
            <person name="Virtaneva K."/>
            <person name="Barbian K."/>
            <person name="Babar A."/>
            <person name="Rosenke K."/>
        </authorList>
    </citation>
    <scope>NUCLEOTIDE SEQUENCE</scope>
    <source>
        <strain evidence="3">86-2</strain>
    </source>
</reference>
<name>A0A212J076_9BACT</name>
<dbReference type="InterPro" id="IPR002852">
    <property type="entry name" value="UPF0251"/>
</dbReference>
<protein>
    <recommendedName>
        <fullName evidence="2">UPF0251 protein KL86DYS2_10431</fullName>
    </recommendedName>
</protein>
<dbReference type="RefSeq" id="WP_296946669.1">
    <property type="nucleotide sequence ID" value="NZ_LT599021.1"/>
</dbReference>
<dbReference type="EMBL" id="FLUL01000001">
    <property type="protein sequence ID" value="SBV92817.1"/>
    <property type="molecule type" value="Genomic_DNA"/>
</dbReference>
<sequence>MARIKKKRLVQMAPFFGGFKPFGVLCEKEVKILVNIEEYEALKLCDYECLTQAEAAQLMNISRPTFTRIYESVRSKIARAFVEGLPIIYEGGDSLIAEWYTCDKCEIIFTLKNRGEMKCPLCRNKEITLNKFE</sequence>
<evidence type="ECO:0000256" key="2">
    <source>
        <dbReference type="HAMAP-Rule" id="MF_00674"/>
    </source>
</evidence>
<accession>A0A212J076</accession>
<gene>
    <name evidence="3" type="ORF">KL86DYS2_10431</name>
</gene>
<dbReference type="PANTHER" id="PTHR37478:SF2">
    <property type="entry name" value="UPF0251 PROTEIN TK0562"/>
    <property type="match status" value="1"/>
</dbReference>
<evidence type="ECO:0000256" key="1">
    <source>
        <dbReference type="ARBA" id="ARBA00009350"/>
    </source>
</evidence>
<proteinExistence type="inferred from homology"/>